<evidence type="ECO:0000256" key="1">
    <source>
        <dbReference type="ARBA" id="ARBA00022729"/>
    </source>
</evidence>
<keyword evidence="1" id="KW-0732">Signal</keyword>
<evidence type="ECO:0000313" key="3">
    <source>
        <dbReference type="EMBL" id="TCP50066.1"/>
    </source>
</evidence>
<dbReference type="Pfam" id="PF00496">
    <property type="entry name" value="SBP_bac_5"/>
    <property type="match status" value="1"/>
</dbReference>
<organism evidence="3 4">
    <name type="scientific">Tamaricihabitans halophyticus</name>
    <dbReference type="NCBI Taxonomy" id="1262583"/>
    <lineage>
        <taxon>Bacteria</taxon>
        <taxon>Bacillati</taxon>
        <taxon>Actinomycetota</taxon>
        <taxon>Actinomycetes</taxon>
        <taxon>Pseudonocardiales</taxon>
        <taxon>Pseudonocardiaceae</taxon>
        <taxon>Tamaricihabitans</taxon>
    </lineage>
</organism>
<dbReference type="PIRSF" id="PIRSF002741">
    <property type="entry name" value="MppA"/>
    <property type="match status" value="1"/>
</dbReference>
<name>A0A4V6NR95_9PSEU</name>
<evidence type="ECO:0000313" key="4">
    <source>
        <dbReference type="Proteomes" id="UP000294911"/>
    </source>
</evidence>
<dbReference type="InterPro" id="IPR039424">
    <property type="entry name" value="SBP_5"/>
</dbReference>
<dbReference type="GO" id="GO:1904680">
    <property type="term" value="F:peptide transmembrane transporter activity"/>
    <property type="evidence" value="ECO:0007669"/>
    <property type="project" value="TreeGrafter"/>
</dbReference>
<dbReference type="AlphaFoldDB" id="A0A4V6NR95"/>
<dbReference type="InterPro" id="IPR030678">
    <property type="entry name" value="Peptide/Ni-bd"/>
</dbReference>
<proteinExistence type="predicted"/>
<dbReference type="PANTHER" id="PTHR30290:SF38">
    <property type="entry name" value="D,D-DIPEPTIDE-BINDING PERIPLASMIC PROTEIN DDPA-RELATED"/>
    <property type="match status" value="1"/>
</dbReference>
<protein>
    <submittedName>
        <fullName evidence="3">Peptide/nickel transport system substrate-binding protein</fullName>
    </submittedName>
</protein>
<dbReference type="Gene3D" id="3.10.105.10">
    <property type="entry name" value="Dipeptide-binding Protein, Domain 3"/>
    <property type="match status" value="1"/>
</dbReference>
<keyword evidence="4" id="KW-1185">Reference proteome</keyword>
<dbReference type="Proteomes" id="UP000294911">
    <property type="component" value="Unassembled WGS sequence"/>
</dbReference>
<dbReference type="SUPFAM" id="SSF53850">
    <property type="entry name" value="Periplasmic binding protein-like II"/>
    <property type="match status" value="1"/>
</dbReference>
<dbReference type="GO" id="GO:0015833">
    <property type="term" value="P:peptide transport"/>
    <property type="evidence" value="ECO:0007669"/>
    <property type="project" value="TreeGrafter"/>
</dbReference>
<comment type="caution">
    <text evidence="3">The sequence shown here is derived from an EMBL/GenBank/DDBJ whole genome shotgun (WGS) entry which is preliminary data.</text>
</comment>
<dbReference type="GO" id="GO:0042597">
    <property type="term" value="C:periplasmic space"/>
    <property type="evidence" value="ECO:0007669"/>
    <property type="project" value="UniProtKB-ARBA"/>
</dbReference>
<dbReference type="Gene3D" id="3.40.190.10">
    <property type="entry name" value="Periplasmic binding protein-like II"/>
    <property type="match status" value="1"/>
</dbReference>
<dbReference type="Gene3D" id="3.90.76.10">
    <property type="entry name" value="Dipeptide-binding Protein, Domain 1"/>
    <property type="match status" value="1"/>
</dbReference>
<dbReference type="PANTHER" id="PTHR30290">
    <property type="entry name" value="PERIPLASMIC BINDING COMPONENT OF ABC TRANSPORTER"/>
    <property type="match status" value="1"/>
</dbReference>
<sequence>MIGRGHARNVAEPEGDSMQHRVLHRLCGAITMCIALAVATGCAPIEVDSTEQDSAQAADPADADPNATIRYADATGPSRFDPHRSTVGQDIRFLAPVYDRLVHIRPDGELTGGLARDWEWDDSGTVLTMWLREGVRFHDGTAFNAEAVRANIHRGQTLTGSSVSADLEVIDRVDVVDDATVRLHLSKRSSMLPGLLSHRAGAIVSPAAFDKPNLDSAPVGAGMYRVTQYHKDDVIVYERNEDYWDESVVGARQIELDILSDDVTRLNAIRTGEVDIALIGGRQIAEAEQAGLVIQQDRSLTYLVLYLNRARAEFDKLLVRRALNHAIDREAIANGITFGASEPSVQPFPEGYFAHNPDYPGDYYEYNPRLARQLLRQAGVPNGFSFEMLVAALPPYTQVGEAVQNMLGEVGIDARIRAVEAAQTADVYYAQEQGDALLAQWGGRPDPSMTIELQFTANGFSNPGGHTTPEMTELHTTALNTIDEDARTEVLRRNVGEIVEQAFQVPVASDQTTYATTTDVVGFQSLITGQPDFRTLGKSG</sequence>
<dbReference type="GO" id="GO:0043190">
    <property type="term" value="C:ATP-binding cassette (ABC) transporter complex"/>
    <property type="evidence" value="ECO:0007669"/>
    <property type="project" value="InterPro"/>
</dbReference>
<evidence type="ECO:0000259" key="2">
    <source>
        <dbReference type="Pfam" id="PF00496"/>
    </source>
</evidence>
<reference evidence="3 4" key="1">
    <citation type="submission" date="2019-03" db="EMBL/GenBank/DDBJ databases">
        <title>Genomic Encyclopedia of Type Strains, Phase IV (KMG-IV): sequencing the most valuable type-strain genomes for metagenomic binning, comparative biology and taxonomic classification.</title>
        <authorList>
            <person name="Goeker M."/>
        </authorList>
    </citation>
    <scope>NUCLEOTIDE SEQUENCE [LARGE SCALE GENOMIC DNA]</scope>
    <source>
        <strain evidence="3 4">DSM 45765</strain>
    </source>
</reference>
<dbReference type="InterPro" id="IPR000914">
    <property type="entry name" value="SBP_5_dom"/>
</dbReference>
<feature type="domain" description="Solute-binding protein family 5" evidence="2">
    <location>
        <begin position="110"/>
        <end position="459"/>
    </location>
</feature>
<dbReference type="EMBL" id="SLXQ01000008">
    <property type="protein sequence ID" value="TCP50066.1"/>
    <property type="molecule type" value="Genomic_DNA"/>
</dbReference>
<accession>A0A4V6NR95</accession>
<gene>
    <name evidence="3" type="ORF">EV191_108155</name>
</gene>